<feature type="transmembrane region" description="Helical" evidence="9">
    <location>
        <begin position="688"/>
        <end position="706"/>
    </location>
</feature>
<evidence type="ECO:0000256" key="4">
    <source>
        <dbReference type="ARBA" id="ARBA00022692"/>
    </source>
</evidence>
<dbReference type="PANTHER" id="PTHR48020:SF12">
    <property type="entry name" value="PROTON MYO-INOSITOL COTRANSPORTER"/>
    <property type="match status" value="1"/>
</dbReference>
<feature type="compositionally biased region" description="Low complexity" evidence="8">
    <location>
        <begin position="240"/>
        <end position="254"/>
    </location>
</feature>
<gene>
    <name evidence="11" type="ORF">UCRNP2_5753</name>
</gene>
<dbReference type="PROSITE" id="PS00216">
    <property type="entry name" value="SUGAR_TRANSPORT_1"/>
    <property type="match status" value="1"/>
</dbReference>
<dbReference type="eggNOG" id="KOG0254">
    <property type="taxonomic scope" value="Eukaryota"/>
</dbReference>
<comment type="subcellular location">
    <subcellularLocation>
        <location evidence="1">Membrane</location>
        <topology evidence="1">Multi-pass membrane protein</topology>
    </subcellularLocation>
</comment>
<evidence type="ECO:0000259" key="10">
    <source>
        <dbReference type="PROSITE" id="PS50850"/>
    </source>
</evidence>
<dbReference type="PRINTS" id="PR00171">
    <property type="entry name" value="SUGRTRNSPORT"/>
</dbReference>
<feature type="transmembrane region" description="Helical" evidence="9">
    <location>
        <begin position="646"/>
        <end position="668"/>
    </location>
</feature>
<keyword evidence="6 9" id="KW-0472">Membrane</keyword>
<evidence type="ECO:0000256" key="8">
    <source>
        <dbReference type="SAM" id="MobiDB-lite"/>
    </source>
</evidence>
<dbReference type="Proteomes" id="UP000013521">
    <property type="component" value="Unassembled WGS sequence"/>
</dbReference>
<evidence type="ECO:0000256" key="3">
    <source>
        <dbReference type="ARBA" id="ARBA00022448"/>
    </source>
</evidence>
<evidence type="ECO:0000313" key="12">
    <source>
        <dbReference type="Proteomes" id="UP000013521"/>
    </source>
</evidence>
<reference evidence="12" key="1">
    <citation type="journal article" date="2013" name="Genome Announc.">
        <title>Draft genome sequence of Neofusicoccum parvum isolate UCR-NP2, a fungal vascular pathogen associated with grapevine cankers.</title>
        <authorList>
            <person name="Blanco-Ulate B."/>
            <person name="Rolshausen P."/>
            <person name="Cantu D."/>
        </authorList>
    </citation>
    <scope>NUCLEOTIDE SEQUENCE [LARGE SCALE GENOMIC DNA]</scope>
    <source>
        <strain evidence="12">UCR-NP2</strain>
    </source>
</reference>
<dbReference type="InterPro" id="IPR005829">
    <property type="entry name" value="Sugar_transporter_CS"/>
</dbReference>
<evidence type="ECO:0000256" key="5">
    <source>
        <dbReference type="ARBA" id="ARBA00022989"/>
    </source>
</evidence>
<dbReference type="GO" id="GO:0005366">
    <property type="term" value="F:myo-inositol:proton symporter activity"/>
    <property type="evidence" value="ECO:0007669"/>
    <property type="project" value="TreeGrafter"/>
</dbReference>
<feature type="transmembrane region" description="Helical" evidence="9">
    <location>
        <begin position="594"/>
        <end position="613"/>
    </location>
</feature>
<feature type="transmembrane region" description="Helical" evidence="9">
    <location>
        <begin position="619"/>
        <end position="639"/>
    </location>
</feature>
<accession>R1GNK7</accession>
<feature type="transmembrane region" description="Helical" evidence="9">
    <location>
        <begin position="442"/>
        <end position="464"/>
    </location>
</feature>
<feature type="transmembrane region" description="Helical" evidence="9">
    <location>
        <begin position="726"/>
        <end position="747"/>
    </location>
</feature>
<dbReference type="Gene3D" id="1.20.1250.20">
    <property type="entry name" value="MFS general substrate transporter like domains"/>
    <property type="match status" value="1"/>
</dbReference>
<dbReference type="PROSITE" id="PS50850">
    <property type="entry name" value="MFS"/>
    <property type="match status" value="1"/>
</dbReference>
<dbReference type="InterPro" id="IPR050814">
    <property type="entry name" value="Myo-inositol_Transporter"/>
</dbReference>
<dbReference type="PANTHER" id="PTHR48020">
    <property type="entry name" value="PROTON MYO-INOSITOL COTRANSPORTER"/>
    <property type="match status" value="1"/>
</dbReference>
<dbReference type="InterPro" id="IPR003663">
    <property type="entry name" value="Sugar/inositol_transpt"/>
</dbReference>
<dbReference type="HOGENOM" id="CLU_001265_30_5_1"/>
<feature type="transmembrane region" description="Helical" evidence="9">
    <location>
        <begin position="759"/>
        <end position="777"/>
    </location>
</feature>
<evidence type="ECO:0000256" key="1">
    <source>
        <dbReference type="ARBA" id="ARBA00004141"/>
    </source>
</evidence>
<dbReference type="GO" id="GO:0016020">
    <property type="term" value="C:membrane"/>
    <property type="evidence" value="ECO:0007669"/>
    <property type="project" value="UniProtKB-SubCell"/>
</dbReference>
<proteinExistence type="inferred from homology"/>
<feature type="region of interest" description="Disordered" evidence="8">
    <location>
        <begin position="240"/>
        <end position="317"/>
    </location>
</feature>
<feature type="transmembrane region" description="Helical" evidence="9">
    <location>
        <begin position="470"/>
        <end position="491"/>
    </location>
</feature>
<dbReference type="SUPFAM" id="SSF103473">
    <property type="entry name" value="MFS general substrate transporter"/>
    <property type="match status" value="1"/>
</dbReference>
<dbReference type="InterPro" id="IPR036259">
    <property type="entry name" value="MFS_trans_sf"/>
</dbReference>
<name>R1GNK7_BOTPV</name>
<dbReference type="GO" id="GO:1904679">
    <property type="term" value="P:myo-inositol import across plasma membrane"/>
    <property type="evidence" value="ECO:0007669"/>
    <property type="project" value="TreeGrafter"/>
</dbReference>
<comment type="catalytic activity">
    <reaction evidence="7">
        <text>myo-inositol(out) + H(+)(out) = myo-inositol(in) + H(+)(in)</text>
        <dbReference type="Rhea" id="RHEA:60364"/>
        <dbReference type="ChEBI" id="CHEBI:15378"/>
        <dbReference type="ChEBI" id="CHEBI:17268"/>
    </reaction>
</comment>
<dbReference type="NCBIfam" id="TIGR00879">
    <property type="entry name" value="SP"/>
    <property type="match status" value="1"/>
</dbReference>
<evidence type="ECO:0000256" key="2">
    <source>
        <dbReference type="ARBA" id="ARBA00010992"/>
    </source>
</evidence>
<dbReference type="AlphaFoldDB" id="R1GNK7"/>
<comment type="similarity">
    <text evidence="2">Belongs to the major facilitator superfamily. Sugar transporter (TC 2.A.1.1) family.</text>
</comment>
<dbReference type="Pfam" id="PF00083">
    <property type="entry name" value="Sugar_tr"/>
    <property type="match status" value="1"/>
</dbReference>
<evidence type="ECO:0000313" key="11">
    <source>
        <dbReference type="EMBL" id="EOD47524.1"/>
    </source>
</evidence>
<dbReference type="KEGG" id="npa:UCRNP2_5753"/>
<keyword evidence="4 9" id="KW-0812">Transmembrane</keyword>
<keyword evidence="5 9" id="KW-1133">Transmembrane helix</keyword>
<dbReference type="InterPro" id="IPR020846">
    <property type="entry name" value="MFS_dom"/>
</dbReference>
<feature type="compositionally biased region" description="Acidic residues" evidence="8">
    <location>
        <begin position="301"/>
        <end position="317"/>
    </location>
</feature>
<sequence length="818" mass="85918">MRSSTAVILAAASAASAQQTSIPIFYPGGSSDLQDLNNIAVSVVSVQDASHTVVAFSCVDGTSTSSSAAPTSTDSDDLDDIEDGCVFAMGALTATVGPDSFNYVTAQPASSDYSFDFTMSVGCTSADNQGSCTYSAGGADAWADYCQATVVDPSVSDYDAALTSCYDASTASSIPASTTTLAADEMTTWAVPVTAGADKLSAGASATTSKLIGEDGWFDVVGTTVADKLLFSHLSTNTAAQASRRASDDPSASPYSRRSLDPRGSLSDLEMRDLGAPDSAAHEPLIAGRSSRDLPAPSAYDDNDDSDTGADTLDDDVDESKITSPGPFIWALTFSAGVSGLLFGYDTLVSIGSDLSGRQLTTLDKSLVTSATSLFALLASPVTGVLADAWGRKRAILVADVLFVVGALGQAWSSTVWGMIVGRSVVGLAVGSASFVVPLGRLVTVSSLFITGGQVVAYVIGWLFSTMPHGWKWIVGLGALPAALQFLTLGFMPETPRWLVKANRKEGARRVLKKVYGVPADQKDRLVEALLRRVEREVLEEEEAASARRHPATPKHGVRAQLAAVHDGFGELAGVGAHRRALAIACMLQGFQQLCGFNSLMYFSATIFALVGFRSPTLTSLAIACTNFAFTLVAFHAIDRVGRRRILLASVPVMVAGLALCSLAFNFLDLPDQEAAPAAAAGSQDASGWAVVILIAMVVYVAGYAVGMGNVPWQQSELFPLSVRSLGSATATATNWGSNFLIGLTFLPMMETLTPVGTFAFYTLVCAACWWTVWRIYPETAGLGLEDVGGLLRDGWGVEESLRRWGERKSRGMGRALE</sequence>
<dbReference type="EMBL" id="KB916322">
    <property type="protein sequence ID" value="EOD47524.1"/>
    <property type="molecule type" value="Genomic_DNA"/>
</dbReference>
<evidence type="ECO:0000256" key="7">
    <source>
        <dbReference type="ARBA" id="ARBA00049119"/>
    </source>
</evidence>
<dbReference type="InterPro" id="IPR005828">
    <property type="entry name" value="MFS_sugar_transport-like"/>
</dbReference>
<keyword evidence="3" id="KW-0813">Transport</keyword>
<protein>
    <submittedName>
        <fullName evidence="11">Putative mfs myo-inositol protein</fullName>
    </submittedName>
</protein>
<dbReference type="FunFam" id="1.20.1250.20:FF:000073">
    <property type="entry name" value="MFS myo-inositol transporter, putative"/>
    <property type="match status" value="1"/>
</dbReference>
<feature type="domain" description="Major facilitator superfamily (MFS) profile" evidence="10">
    <location>
        <begin position="325"/>
        <end position="781"/>
    </location>
</feature>
<evidence type="ECO:0000256" key="6">
    <source>
        <dbReference type="ARBA" id="ARBA00023136"/>
    </source>
</evidence>
<organism evidence="11 12">
    <name type="scientific">Botryosphaeria parva (strain UCR-NP2)</name>
    <name type="common">Grapevine canker fungus</name>
    <name type="synonym">Neofusicoccum parvum</name>
    <dbReference type="NCBI Taxonomy" id="1287680"/>
    <lineage>
        <taxon>Eukaryota</taxon>
        <taxon>Fungi</taxon>
        <taxon>Dikarya</taxon>
        <taxon>Ascomycota</taxon>
        <taxon>Pezizomycotina</taxon>
        <taxon>Dothideomycetes</taxon>
        <taxon>Dothideomycetes incertae sedis</taxon>
        <taxon>Botryosphaeriales</taxon>
        <taxon>Botryosphaeriaceae</taxon>
        <taxon>Neofusicoccum</taxon>
    </lineage>
</organism>
<evidence type="ECO:0000256" key="9">
    <source>
        <dbReference type="SAM" id="Phobius"/>
    </source>
</evidence>
<dbReference type="OrthoDB" id="6339427at2759"/>